<dbReference type="AlphaFoldDB" id="A0A369KPD7"/>
<evidence type="ECO:0000313" key="2">
    <source>
        <dbReference type="EMBL" id="RDB35698.1"/>
    </source>
</evidence>
<evidence type="ECO:0000259" key="1">
    <source>
        <dbReference type="Pfam" id="PF00561"/>
    </source>
</evidence>
<keyword evidence="3" id="KW-1185">Reference proteome</keyword>
<dbReference type="InterPro" id="IPR050266">
    <property type="entry name" value="AB_hydrolase_sf"/>
</dbReference>
<accession>A0A369KPD7</accession>
<dbReference type="GO" id="GO:0016020">
    <property type="term" value="C:membrane"/>
    <property type="evidence" value="ECO:0007669"/>
    <property type="project" value="TreeGrafter"/>
</dbReference>
<feature type="domain" description="AB hydrolase-1" evidence="1">
    <location>
        <begin position="91"/>
        <end position="314"/>
    </location>
</feature>
<dbReference type="Gene3D" id="3.40.50.1820">
    <property type="entry name" value="alpha/beta hydrolase"/>
    <property type="match status" value="1"/>
</dbReference>
<dbReference type="PANTHER" id="PTHR43798">
    <property type="entry name" value="MONOACYLGLYCEROL LIPASE"/>
    <property type="match status" value="1"/>
</dbReference>
<proteinExistence type="predicted"/>
<dbReference type="Proteomes" id="UP000253934">
    <property type="component" value="Unassembled WGS sequence"/>
</dbReference>
<gene>
    <name evidence="2" type="ORF">DCC88_08705</name>
</gene>
<evidence type="ECO:0000313" key="3">
    <source>
        <dbReference type="Proteomes" id="UP000253934"/>
    </source>
</evidence>
<dbReference type="GO" id="GO:0016787">
    <property type="term" value="F:hydrolase activity"/>
    <property type="evidence" value="ECO:0007669"/>
    <property type="project" value="UniProtKB-KW"/>
</dbReference>
<sequence>MTQKNLRVGLLSHLKEINKFLNLKYLQLVAKPAGSVEDLDVIKDTEVLIDRSFSIFFKKYLNANGFKSKTVATKYGQMHYYDSCPSSKVRPLVFVHGLGSSAQSWWILANMLKNKKRILIPDLFHMSGFSEANNAVMNLIEHAESLIEFIQYTTKTPIEICGLSMGGWLSMHIAANKPQLIHKMILLNPAGLKVNPFGLRDTLAFLSWQKFQKLYPGILKAFPYSGVPILSHIAKRSLYRNLTNKQVKILLKLTNEEHFVDDKLKDINCPVLLLWGKEDALLSNQIPIILTKQIPKITAKWVENCAHVLALEAPAICFLEINQFLKIDCIQNNSFAEMVLASRFSYPVTPILEVEDEDHDN</sequence>
<comment type="caution">
    <text evidence="2">The sequence shown here is derived from an EMBL/GenBank/DDBJ whole genome shotgun (WGS) entry which is preliminary data.</text>
</comment>
<dbReference type="PRINTS" id="PR00111">
    <property type="entry name" value="ABHYDROLASE"/>
</dbReference>
<reference evidence="2" key="1">
    <citation type="submission" date="2018-04" db="EMBL/GenBank/DDBJ databases">
        <title>Draft genome sequence of the Candidatus Spirobacillus cienkowskii, a pathogen of freshwater Daphnia species, reconstructed from hemolymph metagenomic reads.</title>
        <authorList>
            <person name="Bresciani L."/>
            <person name="Lemos L.N."/>
            <person name="Wale N."/>
            <person name="Lin J.Y."/>
            <person name="Fernandes G.R."/>
            <person name="Duffy M.A."/>
            <person name="Rodrigues J.M."/>
        </authorList>
    </citation>
    <scope>NUCLEOTIDE SEQUENCE [LARGE SCALE GENOMIC DNA]</scope>
    <source>
        <strain evidence="2">Binning01</strain>
    </source>
</reference>
<dbReference type="SUPFAM" id="SSF53474">
    <property type="entry name" value="alpha/beta-Hydrolases"/>
    <property type="match status" value="1"/>
</dbReference>
<dbReference type="InterPro" id="IPR029058">
    <property type="entry name" value="AB_hydrolase_fold"/>
</dbReference>
<protein>
    <submittedName>
        <fullName evidence="2">Alpha/beta hydrolase</fullName>
    </submittedName>
</protein>
<organism evidence="2 3">
    <name type="scientific">Spirobacillus cienkowskii</name>
    <dbReference type="NCBI Taxonomy" id="495820"/>
    <lineage>
        <taxon>Bacteria</taxon>
        <taxon>Pseudomonadati</taxon>
        <taxon>Bdellovibrionota</taxon>
        <taxon>Oligoflexia</taxon>
        <taxon>Silvanigrellales</taxon>
        <taxon>Spirobacillus</taxon>
    </lineage>
</organism>
<dbReference type="Pfam" id="PF00561">
    <property type="entry name" value="Abhydrolase_1"/>
    <property type="match status" value="1"/>
</dbReference>
<keyword evidence="2" id="KW-0378">Hydrolase</keyword>
<name>A0A369KPD7_9BACT</name>
<dbReference type="EMBL" id="QOVW01000077">
    <property type="protein sequence ID" value="RDB35698.1"/>
    <property type="molecule type" value="Genomic_DNA"/>
</dbReference>
<dbReference type="InterPro" id="IPR000073">
    <property type="entry name" value="AB_hydrolase_1"/>
</dbReference>
<dbReference type="PANTHER" id="PTHR43798:SF33">
    <property type="entry name" value="HYDROLASE, PUTATIVE (AFU_ORTHOLOGUE AFUA_2G14860)-RELATED"/>
    <property type="match status" value="1"/>
</dbReference>